<evidence type="ECO:0000313" key="1">
    <source>
        <dbReference type="EMBL" id="KAF7302349.1"/>
    </source>
</evidence>
<dbReference type="AlphaFoldDB" id="A0A8H6W7R5"/>
<dbReference type="EMBL" id="JACAZE010000012">
    <property type="protein sequence ID" value="KAF7302349.1"/>
    <property type="molecule type" value="Genomic_DNA"/>
</dbReference>
<dbReference type="Gene3D" id="1.20.1280.50">
    <property type="match status" value="1"/>
</dbReference>
<dbReference type="Gene3D" id="3.80.10.10">
    <property type="entry name" value="Ribonuclease Inhibitor"/>
    <property type="match status" value="1"/>
</dbReference>
<protein>
    <recommendedName>
        <fullName evidence="3">F-box domain-containing protein</fullName>
    </recommendedName>
</protein>
<proteinExistence type="predicted"/>
<accession>A0A8H6W7R5</accession>
<organism evidence="1 2">
    <name type="scientific">Mycena chlorophos</name>
    <name type="common">Agaric fungus</name>
    <name type="synonym">Agaricus chlorophos</name>
    <dbReference type="NCBI Taxonomy" id="658473"/>
    <lineage>
        <taxon>Eukaryota</taxon>
        <taxon>Fungi</taxon>
        <taxon>Dikarya</taxon>
        <taxon>Basidiomycota</taxon>
        <taxon>Agaricomycotina</taxon>
        <taxon>Agaricomycetes</taxon>
        <taxon>Agaricomycetidae</taxon>
        <taxon>Agaricales</taxon>
        <taxon>Marasmiineae</taxon>
        <taxon>Mycenaceae</taxon>
        <taxon>Mycena</taxon>
    </lineage>
</organism>
<dbReference type="SUPFAM" id="SSF52047">
    <property type="entry name" value="RNI-like"/>
    <property type="match status" value="1"/>
</dbReference>
<reference evidence="1" key="1">
    <citation type="submission" date="2020-05" db="EMBL/GenBank/DDBJ databases">
        <title>Mycena genomes resolve the evolution of fungal bioluminescence.</title>
        <authorList>
            <person name="Tsai I.J."/>
        </authorList>
    </citation>
    <scope>NUCLEOTIDE SEQUENCE</scope>
    <source>
        <strain evidence="1">110903Hualien_Pintung</strain>
    </source>
</reference>
<evidence type="ECO:0000313" key="2">
    <source>
        <dbReference type="Proteomes" id="UP000613580"/>
    </source>
</evidence>
<dbReference type="OrthoDB" id="2269034at2759"/>
<comment type="caution">
    <text evidence="1">The sequence shown here is derived from an EMBL/GenBank/DDBJ whole genome shotgun (WGS) entry which is preliminary data.</text>
</comment>
<keyword evidence="2" id="KW-1185">Reference proteome</keyword>
<dbReference type="Proteomes" id="UP000613580">
    <property type="component" value="Unassembled WGS sequence"/>
</dbReference>
<gene>
    <name evidence="1" type="ORF">HMN09_00868500</name>
</gene>
<dbReference type="InterPro" id="IPR032675">
    <property type="entry name" value="LRR_dom_sf"/>
</dbReference>
<name>A0A8H6W7R5_MYCCL</name>
<sequence length="407" mass="46463">MHIHKLPPELMSLIFLHATDAPVVIGDCPFKSNRPLLPASVCRRWRAICLSTPALWTSLRVFLRDVDPTAQHQLADVLDLFELWLVRAGRMPLDLVVERSERCQGLGPILELIYRHETILRSLELTLDDALADPKLHHQLSKVEHIVLRPRHALDGFDSSVRVPAWRDAPRLRHADLSYMDVDNIELPWRQLTHLTIRHNIDATFAFLHQCPQIEYLCMGEPVSRPASYPLRLKLQRLHTLRISTTIHGYFLDGLDLPALRSLELENFRGADGMARLVALGTHSRWQLSRLSCYDTYHTEDVLAAFATLEQVEIPWQTLVDLMRNPLPLFLPNLRALTALRWDPHNGEALQRTLKFVSSRFEGVADAVRLKEFRTSFTPNSDPALKAAVRDFLGSLADVGLEVVIEK</sequence>
<evidence type="ECO:0008006" key="3">
    <source>
        <dbReference type="Google" id="ProtNLM"/>
    </source>
</evidence>